<sequence>LVSPAVLLSTSDLQNIDVCKDDVDESIATFFSAMPTSFADVDTSQEDCILVVSFLDACKNLVPIFDKLGSSAL</sequence>
<name>A0A0B6Z9L8_9EUPU</name>
<reference evidence="1" key="1">
    <citation type="submission" date="2014-12" db="EMBL/GenBank/DDBJ databases">
        <title>Insight into the proteome of Arion vulgaris.</title>
        <authorList>
            <person name="Aradska J."/>
            <person name="Bulat T."/>
            <person name="Smidak R."/>
            <person name="Sarate P."/>
            <person name="Gangsoo J."/>
            <person name="Sialana F."/>
            <person name="Bilban M."/>
            <person name="Lubec G."/>
        </authorList>
    </citation>
    <scope>NUCLEOTIDE SEQUENCE</scope>
    <source>
        <tissue evidence="1">Skin</tissue>
    </source>
</reference>
<protein>
    <submittedName>
        <fullName evidence="1">Uncharacterized protein</fullName>
    </submittedName>
</protein>
<gene>
    <name evidence="1" type="primary">ORF52361</name>
</gene>
<accession>A0A0B6Z9L8</accession>
<feature type="non-terminal residue" evidence="1">
    <location>
        <position position="1"/>
    </location>
</feature>
<evidence type="ECO:0000313" key="1">
    <source>
        <dbReference type="EMBL" id="CEK64631.1"/>
    </source>
</evidence>
<dbReference type="Gene3D" id="1.10.3520.10">
    <property type="entry name" value="Glycolipid transfer protein"/>
    <property type="match status" value="1"/>
</dbReference>
<organism evidence="1">
    <name type="scientific">Arion vulgaris</name>
    <dbReference type="NCBI Taxonomy" id="1028688"/>
    <lineage>
        <taxon>Eukaryota</taxon>
        <taxon>Metazoa</taxon>
        <taxon>Spiralia</taxon>
        <taxon>Lophotrochozoa</taxon>
        <taxon>Mollusca</taxon>
        <taxon>Gastropoda</taxon>
        <taxon>Heterobranchia</taxon>
        <taxon>Euthyneura</taxon>
        <taxon>Panpulmonata</taxon>
        <taxon>Eupulmonata</taxon>
        <taxon>Stylommatophora</taxon>
        <taxon>Helicina</taxon>
        <taxon>Arionoidea</taxon>
        <taxon>Arionidae</taxon>
        <taxon>Arion</taxon>
    </lineage>
</organism>
<dbReference type="AlphaFoldDB" id="A0A0B6Z9L8"/>
<dbReference type="EMBL" id="HACG01017766">
    <property type="protein sequence ID" value="CEK64631.1"/>
    <property type="molecule type" value="Transcribed_RNA"/>
</dbReference>
<dbReference type="InterPro" id="IPR036497">
    <property type="entry name" value="GLTP_sf"/>
</dbReference>
<proteinExistence type="predicted"/>
<feature type="non-terminal residue" evidence="1">
    <location>
        <position position="73"/>
    </location>
</feature>